<dbReference type="AlphaFoldDB" id="A0A0U1LLC6"/>
<protein>
    <submittedName>
        <fullName evidence="3">Putative phospholipase C1020,13c</fullName>
    </submittedName>
</protein>
<dbReference type="PANTHER" id="PTHR23509">
    <property type="entry name" value="PA-PL1 PHOSPHOLIPASE FAMILY"/>
    <property type="match status" value="1"/>
</dbReference>
<dbReference type="GO" id="GO:0046872">
    <property type="term" value="F:metal ion binding"/>
    <property type="evidence" value="ECO:0007669"/>
    <property type="project" value="InterPro"/>
</dbReference>
<dbReference type="GO" id="GO:0005737">
    <property type="term" value="C:cytoplasm"/>
    <property type="evidence" value="ECO:0007669"/>
    <property type="project" value="TreeGrafter"/>
</dbReference>
<feature type="region of interest" description="Disordered" evidence="1">
    <location>
        <begin position="140"/>
        <end position="263"/>
    </location>
</feature>
<keyword evidence="4" id="KW-1185">Reference proteome</keyword>
<feature type="domain" description="DDHD" evidence="2">
    <location>
        <begin position="698"/>
        <end position="898"/>
    </location>
</feature>
<dbReference type="InterPro" id="IPR029058">
    <property type="entry name" value="AB_hydrolase_fold"/>
</dbReference>
<dbReference type="InterPro" id="IPR058055">
    <property type="entry name" value="PA-PLA1"/>
</dbReference>
<feature type="compositionally biased region" description="Polar residues" evidence="1">
    <location>
        <begin position="97"/>
        <end position="107"/>
    </location>
</feature>
<feature type="region of interest" description="Disordered" evidence="1">
    <location>
        <begin position="48"/>
        <end position="70"/>
    </location>
</feature>
<dbReference type="STRING" id="28573.A0A0U1LLC6"/>
<dbReference type="OrthoDB" id="69269at2759"/>
<accession>A0A0U1LLC6</accession>
<dbReference type="GO" id="GO:0004620">
    <property type="term" value="F:phospholipase activity"/>
    <property type="evidence" value="ECO:0007669"/>
    <property type="project" value="TreeGrafter"/>
</dbReference>
<dbReference type="SMART" id="SM01127">
    <property type="entry name" value="DDHD"/>
    <property type="match status" value="1"/>
</dbReference>
<dbReference type="PROSITE" id="PS51043">
    <property type="entry name" value="DDHD"/>
    <property type="match status" value="1"/>
</dbReference>
<evidence type="ECO:0000313" key="4">
    <source>
        <dbReference type="Proteomes" id="UP000054383"/>
    </source>
</evidence>
<proteinExistence type="predicted"/>
<dbReference type="InterPro" id="IPR004177">
    <property type="entry name" value="DDHD_dom"/>
</dbReference>
<sequence length="919" mass="101559">MSGPVHTYGPTCLRATPTQDLVALRSSSEPPQVHAQFFYTSSLPIDDPLTPLPAPTSSATSNATSAPQPFSARDNITLEQTWRALEDARHARHQQDVSESAQGSRRSTLILRGKQSLENTASVAGSSLAKSNVEGIAINDQREGGQNLGKSASFKKRDVSPLGRRVKSAKRTSASSPGAEDEGFDFSTSHEGRPATTHISGSPFARPPSRRSKSPSESTLGDGAGRNSAQVEGSARDFGDSSTNLAGDAPLAQETEPTGEDAEHDSALYKIPVGVSRLHLVELPGLKMKPIYWSPLHDISDVLRATWFYKNTMLPVEPRLANELEKGYHYMRAWTDTWQDELNSCVENGADAEMKVVYKLWEDDNSATSRPSTMQDEGPLANASNNAAKEDRKNLTFAQNVAASGSDNQPDVNLFKNASVIFVDGKDAQILRPSLLPSVSRNRRPLSPIRKGRQIGVPVVRGFDRKQWDQLHPTKQTNIDMRHYIMRPQTRNARGAQICYACAIEESRPNPSDLIFVIHGIGQKLSERMESFHFTHAINGFRRSVNMELNNEEIWPHIRPDHGGIMALPINWRSTLSLEDAESDPLSVGVDPSANQYTLKDITADTIPAIRTLISDVMLDIPYYLSHHKDKMIRALVKEANRVYRLWCMNNPGFHEHGRVHLVAHSLGSVMALDVLSNQPTKLPDIDFHHDELHNDFFEFDSKNVFLCGSPAGLFLLLNKANLLPRRGRNKPGREGEDMQRGVAGEAKKYGCVAVDNLYNIMHTTDPIAYRLNAAVSSELAESLKPASVPSSSSSFFSSLGSAFRWSSANKLPASKTPSRPAAVSKLPSNVELETHDFSREEMAETRMLLLNDNGQIDYYLSGGGGPLNIQYLNMLSAHSSYWILPDFVRFVVVEIARRQDKDGTILALRAEKKKGWKS</sequence>
<feature type="region of interest" description="Disordered" evidence="1">
    <location>
        <begin position="87"/>
        <end position="113"/>
    </location>
</feature>
<feature type="compositionally biased region" description="Basic and acidic residues" evidence="1">
    <location>
        <begin position="87"/>
        <end position="96"/>
    </location>
</feature>
<feature type="compositionally biased region" description="Low complexity" evidence="1">
    <location>
        <begin position="48"/>
        <end position="67"/>
    </location>
</feature>
<name>A0A0U1LLC6_TALIS</name>
<evidence type="ECO:0000313" key="3">
    <source>
        <dbReference type="EMBL" id="CRG83793.1"/>
    </source>
</evidence>
<dbReference type="EMBL" id="CVMT01000001">
    <property type="protein sequence ID" value="CRG83793.1"/>
    <property type="molecule type" value="Genomic_DNA"/>
</dbReference>
<reference evidence="3 4" key="1">
    <citation type="submission" date="2015-04" db="EMBL/GenBank/DDBJ databases">
        <authorList>
            <person name="Syromyatnikov M.Y."/>
            <person name="Popov V.N."/>
        </authorList>
    </citation>
    <scope>NUCLEOTIDE SEQUENCE [LARGE SCALE GENOMIC DNA]</scope>
    <source>
        <strain evidence="3">WF-38-12</strain>
    </source>
</reference>
<organism evidence="3 4">
    <name type="scientific">Talaromyces islandicus</name>
    <name type="common">Penicillium islandicum</name>
    <dbReference type="NCBI Taxonomy" id="28573"/>
    <lineage>
        <taxon>Eukaryota</taxon>
        <taxon>Fungi</taxon>
        <taxon>Dikarya</taxon>
        <taxon>Ascomycota</taxon>
        <taxon>Pezizomycotina</taxon>
        <taxon>Eurotiomycetes</taxon>
        <taxon>Eurotiomycetidae</taxon>
        <taxon>Eurotiales</taxon>
        <taxon>Trichocomaceae</taxon>
        <taxon>Talaromyces</taxon>
        <taxon>Talaromyces sect. Islandici</taxon>
    </lineage>
</organism>
<evidence type="ECO:0000259" key="2">
    <source>
        <dbReference type="PROSITE" id="PS51043"/>
    </source>
</evidence>
<dbReference type="PANTHER" id="PTHR23509:SF6">
    <property type="entry name" value="PHOSPHOLIPASE C1020.13C-RELATED"/>
    <property type="match status" value="1"/>
</dbReference>
<gene>
    <name evidence="3" type="ORF">PISL3812_01149</name>
</gene>
<dbReference type="Pfam" id="PF02862">
    <property type="entry name" value="DDHD"/>
    <property type="match status" value="2"/>
</dbReference>
<dbReference type="OMA" id="HSSYWIL"/>
<evidence type="ECO:0000256" key="1">
    <source>
        <dbReference type="SAM" id="MobiDB-lite"/>
    </source>
</evidence>
<dbReference type="Proteomes" id="UP000054383">
    <property type="component" value="Unassembled WGS sequence"/>
</dbReference>
<dbReference type="SUPFAM" id="SSF53474">
    <property type="entry name" value="alpha/beta-Hydrolases"/>
    <property type="match status" value="1"/>
</dbReference>